<gene>
    <name evidence="1" type="ORF">FGM00_14235</name>
</gene>
<dbReference type="KEGG" id="asag:FGM00_14235"/>
<sequence>MKKTRYLGLLLVLFVLISCKKNDDDVVQVPDATDEPDAQVENRAPGAFTLLEVKDEDTAVSLLPTFRWNTSTDPDGDKVRYDFLLGQGQGKIESIAHDLNTATYTLNDRLSLSSEYFWKVTAKDGKGKEESSNVFSFVTRMLNNPLSATISEANFAPRMLHTVTFFNNRLWLHCGQNETGILADVWYSDDGISWTGVDDAGVDRLRGHTSVAFRDTLWTLGGRTRIGKNTRSRYMFPTYGHGLFDPGVAPYDAPWERREMHTSAVFLDKVWVLGGVNAADVPLNDVWSTADVKGWDESGEHNPAPWSARFGHTSVVFDDRLWVIGGFDGTNYLNDVWYTTDGATWTEATPNAPFLPRVSHAAVVYDNKIWLYGGDDPSRVFGDIWYSENGQDWTRFALGGNYERRVRPTLNAFNDQMVLIGGWDWDDPEKYYNDIWVFD</sequence>
<dbReference type="SUPFAM" id="SSF117281">
    <property type="entry name" value="Kelch motif"/>
    <property type="match status" value="2"/>
</dbReference>
<dbReference type="Pfam" id="PF24681">
    <property type="entry name" value="Kelch_KLHDC2_KLHL20_DRC7"/>
    <property type="match status" value="1"/>
</dbReference>
<evidence type="ECO:0008006" key="3">
    <source>
        <dbReference type="Google" id="ProtNLM"/>
    </source>
</evidence>
<dbReference type="PROSITE" id="PS51257">
    <property type="entry name" value="PROKAR_LIPOPROTEIN"/>
    <property type="match status" value="1"/>
</dbReference>
<dbReference type="Proteomes" id="UP000310017">
    <property type="component" value="Chromosome"/>
</dbReference>
<dbReference type="AlphaFoldDB" id="A0A5B7SVN4"/>
<dbReference type="RefSeq" id="WP_138853552.1">
    <property type="nucleotide sequence ID" value="NZ_CP040710.1"/>
</dbReference>
<evidence type="ECO:0000313" key="1">
    <source>
        <dbReference type="EMBL" id="QCX01213.1"/>
    </source>
</evidence>
<dbReference type="OrthoDB" id="211220at2"/>
<dbReference type="InterPro" id="IPR013783">
    <property type="entry name" value="Ig-like_fold"/>
</dbReference>
<name>A0A5B7SVN4_9FLAO</name>
<organism evidence="1 2">
    <name type="scientific">Aggregatimonas sangjinii</name>
    <dbReference type="NCBI Taxonomy" id="2583587"/>
    <lineage>
        <taxon>Bacteria</taxon>
        <taxon>Pseudomonadati</taxon>
        <taxon>Bacteroidota</taxon>
        <taxon>Flavobacteriia</taxon>
        <taxon>Flavobacteriales</taxon>
        <taxon>Flavobacteriaceae</taxon>
        <taxon>Aggregatimonas</taxon>
    </lineage>
</organism>
<reference evidence="1 2" key="1">
    <citation type="submission" date="2019-05" db="EMBL/GenBank/DDBJ databases">
        <title>Genome sequencing of F202Z8.</title>
        <authorList>
            <person name="Kwon Y.M."/>
        </authorList>
    </citation>
    <scope>NUCLEOTIDE SEQUENCE [LARGE SCALE GENOMIC DNA]</scope>
    <source>
        <strain evidence="1 2">F202Z8</strain>
    </source>
</reference>
<dbReference type="Gene3D" id="2.120.10.80">
    <property type="entry name" value="Kelch-type beta propeller"/>
    <property type="match status" value="1"/>
</dbReference>
<evidence type="ECO:0000313" key="2">
    <source>
        <dbReference type="Proteomes" id="UP000310017"/>
    </source>
</evidence>
<proteinExistence type="predicted"/>
<accession>A0A5B7SVN4</accession>
<keyword evidence="2" id="KW-1185">Reference proteome</keyword>
<dbReference type="Gene3D" id="2.60.40.10">
    <property type="entry name" value="Immunoglobulins"/>
    <property type="match status" value="1"/>
</dbReference>
<dbReference type="PANTHER" id="PTHR23244">
    <property type="entry name" value="KELCH REPEAT DOMAIN"/>
    <property type="match status" value="1"/>
</dbReference>
<dbReference type="InterPro" id="IPR015915">
    <property type="entry name" value="Kelch-typ_b-propeller"/>
</dbReference>
<protein>
    <recommendedName>
        <fullName evidence="3">Fibronectin type-III domain-containing protein</fullName>
    </recommendedName>
</protein>
<dbReference type="EMBL" id="CP040710">
    <property type="protein sequence ID" value="QCX01213.1"/>
    <property type="molecule type" value="Genomic_DNA"/>
</dbReference>